<sequence length="424" mass="49095">MNITITIDKSTFQSLGFPELMRLSSYYKHNVAPVLVMEILGDLKKETQEGKTPSDIRVKDFATKLFPMYSVVNAYYRTLVKGELSGEPVEMDGRPTLDIEKVVQPDAHRKGMVVRETAEEKAIYKWKDGKFTDADHDLSQLWRTLTTHENLLKNLQKILQATEHERLKSFDQLHEKVNSVLSDHSLQDRLLAYMIDNYGEGEIDGMRIFARWIAKGRPLLADFAPYTAYCLKVDLLFHLGLQSELIGTRPTNRVDLEYLYYLPFCNVFTSNDKIHKQLAPLLIREDQQFIVGTELKNDFKQIVDYLEKEGEEAKKKYVYEPPILEDSLTYGLWKEYFDYPKSSNMNRNLSEETLSKMKTTMDKIFKASEGEDVEFGEGEAEEFIVKKSYLSMTDPCFCGSGKQVIDCCIPREEFIKISQKHKDK</sequence>
<gene>
    <name evidence="1" type="ORF">BCY91_11985</name>
</gene>
<name>A0A419S1K3_9SPHI</name>
<reference evidence="1 2" key="1">
    <citation type="submission" date="2016-07" db="EMBL/GenBank/DDBJ databases">
        <title>Genome of Pelobium manganitolerans.</title>
        <authorList>
            <person name="Wu S."/>
            <person name="Wang G."/>
        </authorList>
    </citation>
    <scope>NUCLEOTIDE SEQUENCE [LARGE SCALE GENOMIC DNA]</scope>
    <source>
        <strain evidence="1 2">YS-25</strain>
    </source>
</reference>
<dbReference type="OrthoDB" id="7057521at2"/>
<evidence type="ECO:0000313" key="2">
    <source>
        <dbReference type="Proteomes" id="UP000283433"/>
    </source>
</evidence>
<dbReference type="AlphaFoldDB" id="A0A419S1K3"/>
<evidence type="ECO:0000313" key="1">
    <source>
        <dbReference type="EMBL" id="RKD12366.1"/>
    </source>
</evidence>
<proteinExistence type="predicted"/>
<dbReference type="RefSeq" id="WP_120183185.1">
    <property type="nucleotide sequence ID" value="NZ_MBTA01000030.1"/>
</dbReference>
<comment type="caution">
    <text evidence="1">The sequence shown here is derived from an EMBL/GenBank/DDBJ whole genome shotgun (WGS) entry which is preliminary data.</text>
</comment>
<protein>
    <submittedName>
        <fullName evidence="1">Uncharacterized protein</fullName>
    </submittedName>
</protein>
<dbReference type="EMBL" id="MBTA01000030">
    <property type="protein sequence ID" value="RKD12366.1"/>
    <property type="molecule type" value="Genomic_DNA"/>
</dbReference>
<dbReference type="Proteomes" id="UP000283433">
    <property type="component" value="Unassembled WGS sequence"/>
</dbReference>
<organism evidence="1 2">
    <name type="scientific">Pelobium manganitolerans</name>
    <dbReference type="NCBI Taxonomy" id="1842495"/>
    <lineage>
        <taxon>Bacteria</taxon>
        <taxon>Pseudomonadati</taxon>
        <taxon>Bacteroidota</taxon>
        <taxon>Sphingobacteriia</taxon>
        <taxon>Sphingobacteriales</taxon>
        <taxon>Sphingobacteriaceae</taxon>
        <taxon>Pelobium</taxon>
    </lineage>
</organism>
<accession>A0A419S1K3</accession>
<keyword evidence="2" id="KW-1185">Reference proteome</keyword>